<evidence type="ECO:0000259" key="2">
    <source>
        <dbReference type="Pfam" id="PF04389"/>
    </source>
</evidence>
<dbReference type="InterPro" id="IPR046450">
    <property type="entry name" value="PA_dom_sf"/>
</dbReference>
<dbReference type="Pfam" id="PF02225">
    <property type="entry name" value="PA"/>
    <property type="match status" value="1"/>
</dbReference>
<evidence type="ECO:0000259" key="1">
    <source>
        <dbReference type="Pfam" id="PF02225"/>
    </source>
</evidence>
<dbReference type="SUPFAM" id="SSF52025">
    <property type="entry name" value="PA domain"/>
    <property type="match status" value="1"/>
</dbReference>
<dbReference type="AlphaFoldDB" id="A0A951PUB7"/>
<feature type="domain" description="Peptidase M28" evidence="2">
    <location>
        <begin position="216"/>
        <end position="386"/>
    </location>
</feature>
<dbReference type="GO" id="GO:0008235">
    <property type="term" value="F:metalloexopeptidase activity"/>
    <property type="evidence" value="ECO:0007669"/>
    <property type="project" value="InterPro"/>
</dbReference>
<dbReference type="InterPro" id="IPR007484">
    <property type="entry name" value="Peptidase_M28"/>
</dbReference>
<reference evidence="3" key="2">
    <citation type="journal article" date="2022" name="Microbiol. Resour. Announc.">
        <title>Metagenome Sequencing to Explore Phylogenomics of Terrestrial Cyanobacteria.</title>
        <authorList>
            <person name="Ward R.D."/>
            <person name="Stajich J.E."/>
            <person name="Johansen J.R."/>
            <person name="Huntemann M."/>
            <person name="Clum A."/>
            <person name="Foster B."/>
            <person name="Foster B."/>
            <person name="Roux S."/>
            <person name="Palaniappan K."/>
            <person name="Varghese N."/>
            <person name="Mukherjee S."/>
            <person name="Reddy T.B.K."/>
            <person name="Daum C."/>
            <person name="Copeland A."/>
            <person name="Chen I.A."/>
            <person name="Ivanova N.N."/>
            <person name="Kyrpides N.C."/>
            <person name="Shapiro N."/>
            <person name="Eloe-Fadrosh E.A."/>
            <person name="Pietrasiak N."/>
        </authorList>
    </citation>
    <scope>NUCLEOTIDE SEQUENCE</scope>
    <source>
        <strain evidence="3">CPER-KK1</strain>
    </source>
</reference>
<accession>A0A951PUB7</accession>
<dbReference type="Gene3D" id="3.50.30.30">
    <property type="match status" value="1"/>
</dbReference>
<dbReference type="InterPro" id="IPR003137">
    <property type="entry name" value="PA_domain"/>
</dbReference>
<dbReference type="Proteomes" id="UP000753908">
    <property type="component" value="Unassembled WGS sequence"/>
</dbReference>
<dbReference type="Pfam" id="PF04389">
    <property type="entry name" value="Peptidase_M28"/>
    <property type="match status" value="1"/>
</dbReference>
<dbReference type="PANTHER" id="PTHR12147:SF26">
    <property type="entry name" value="PEPTIDASE M28 DOMAIN-CONTAINING PROTEIN"/>
    <property type="match status" value="1"/>
</dbReference>
<name>A0A951PUB7_9CYAN</name>
<dbReference type="InterPro" id="IPR045175">
    <property type="entry name" value="M28_fam"/>
</dbReference>
<comment type="caution">
    <text evidence="3">The sequence shown here is derived from an EMBL/GenBank/DDBJ whole genome shotgun (WGS) entry which is preliminary data.</text>
</comment>
<evidence type="ECO:0000313" key="3">
    <source>
        <dbReference type="EMBL" id="MBW4549137.1"/>
    </source>
</evidence>
<dbReference type="CDD" id="cd02133">
    <property type="entry name" value="PA_C5a_like"/>
    <property type="match status" value="1"/>
</dbReference>
<gene>
    <name evidence="3" type="ORF">KME25_32740</name>
</gene>
<protein>
    <submittedName>
        <fullName evidence="3">M28 family peptidase</fullName>
    </submittedName>
</protein>
<reference evidence="3" key="1">
    <citation type="submission" date="2021-05" db="EMBL/GenBank/DDBJ databases">
        <authorList>
            <person name="Pietrasiak N."/>
            <person name="Ward R."/>
            <person name="Stajich J.E."/>
            <person name="Kurbessoian T."/>
        </authorList>
    </citation>
    <scope>NUCLEOTIDE SEQUENCE</scope>
    <source>
        <strain evidence="3">CPER-KK1</strain>
    </source>
</reference>
<dbReference type="EMBL" id="JAHHIF010000083">
    <property type="protein sequence ID" value="MBW4549137.1"/>
    <property type="molecule type" value="Genomic_DNA"/>
</dbReference>
<dbReference type="Gene3D" id="3.40.630.10">
    <property type="entry name" value="Zn peptidases"/>
    <property type="match status" value="1"/>
</dbReference>
<organism evidence="3 4">
    <name type="scientific">Symplocastrum torsivum CPER-KK1</name>
    <dbReference type="NCBI Taxonomy" id="450513"/>
    <lineage>
        <taxon>Bacteria</taxon>
        <taxon>Bacillati</taxon>
        <taxon>Cyanobacteriota</taxon>
        <taxon>Cyanophyceae</taxon>
        <taxon>Oscillatoriophycideae</taxon>
        <taxon>Oscillatoriales</taxon>
        <taxon>Microcoleaceae</taxon>
        <taxon>Symplocastrum</taxon>
    </lineage>
</organism>
<dbReference type="GO" id="GO:0006508">
    <property type="term" value="P:proteolysis"/>
    <property type="evidence" value="ECO:0007669"/>
    <property type="project" value="InterPro"/>
</dbReference>
<sequence length="400" mass="42947">MKLSSIRFWWWAILGLLLVCLPTLGTLTPNTVESDVAALVAFGPRVAGTPASEQARTYLIEEYRQAGYMTELGRFTYPKFEDLGSTLRVEDVTIEGRALESSAAGQLSAPLVFIPGVGRPDDFTTVDVTGAIAIVRRGEIPFLEKAKNAATAGAVGLVIVNTSPKPLFGMLGDEVNIPVFGLSGEQGEPLLQKASTESLRANLNVNVRRQTVTGYNIIAHLPDVKQPKILLGAHYDSVPKSPGANDNASGTAVVLELARRLANTPQSHQAWFVAFDGEEDGLRGSKAFVNTAEPQFLPKLQAMLNFDMVGVNDQLFVGGSESLTALAQKADPKISKIRDTGNSDHQPFSAAGVPVAFFYRGQDPNYHSPGDKVVDPKLLEATAQVAQSVVRYQLESASNP</sequence>
<proteinExistence type="predicted"/>
<dbReference type="PANTHER" id="PTHR12147">
    <property type="entry name" value="METALLOPEPTIDASE M28 FAMILY MEMBER"/>
    <property type="match status" value="1"/>
</dbReference>
<feature type="domain" description="PA" evidence="1">
    <location>
        <begin position="109"/>
        <end position="190"/>
    </location>
</feature>
<evidence type="ECO:0000313" key="4">
    <source>
        <dbReference type="Proteomes" id="UP000753908"/>
    </source>
</evidence>
<dbReference type="SUPFAM" id="SSF53187">
    <property type="entry name" value="Zn-dependent exopeptidases"/>
    <property type="match status" value="1"/>
</dbReference>